<proteinExistence type="inferred from homology"/>
<dbReference type="InterPro" id="IPR016169">
    <property type="entry name" value="FAD-bd_PCMH_sub2"/>
</dbReference>
<evidence type="ECO:0000313" key="7">
    <source>
        <dbReference type="Proteomes" id="UP001320245"/>
    </source>
</evidence>
<comment type="cofactor">
    <cofactor evidence="1">
        <name>FAD</name>
        <dbReference type="ChEBI" id="CHEBI:57692"/>
    </cofactor>
</comment>
<evidence type="ECO:0000256" key="1">
    <source>
        <dbReference type="ARBA" id="ARBA00001974"/>
    </source>
</evidence>
<dbReference type="PANTHER" id="PTHR42973">
    <property type="entry name" value="BINDING OXIDOREDUCTASE, PUTATIVE (AFU_ORTHOLOGUE AFUA_1G17690)-RELATED"/>
    <property type="match status" value="1"/>
</dbReference>
<dbReference type="GO" id="GO:0050660">
    <property type="term" value="F:flavin adenine dinucleotide binding"/>
    <property type="evidence" value="ECO:0007669"/>
    <property type="project" value="InterPro"/>
</dbReference>
<sequence length="244" mass="27585">MQGGIVVDLTWFTMFKVYRSYTSLAVGEGIGRYHGSLGLVTDRVLTVRVVTRREILSKLGRAPGDNNADLFWGLRGAGANFGIVWSATYQAARKSDHSNGKVLTVDLIYSADKTLAYFEHLEILGDELLGKVAGMHIIHYITTEDDAEMFANLVWFSPEEEGREFLAHFIEIYWVSLFQDAFDTLDDFYIEWPDGRGTASVLEIFQNQAVINKDRDFDAYMWRDATIVLDASDQLGAMLRASWT</sequence>
<dbReference type="EMBL" id="JAJSPL020000053">
    <property type="protein sequence ID" value="KAK7731827.1"/>
    <property type="molecule type" value="Genomic_DNA"/>
</dbReference>
<dbReference type="InterPro" id="IPR036318">
    <property type="entry name" value="FAD-bd_PCMH-like_sf"/>
</dbReference>
<dbReference type="GO" id="GO:0016491">
    <property type="term" value="F:oxidoreductase activity"/>
    <property type="evidence" value="ECO:0007669"/>
    <property type="project" value="UniProtKB-KW"/>
</dbReference>
<comment type="caution">
    <text evidence="6">The sequence shown here is derived from an EMBL/GenBank/DDBJ whole genome shotgun (WGS) entry which is preliminary data.</text>
</comment>
<accession>A0AAN9TXU5</accession>
<keyword evidence="3" id="KW-0285">Flavoprotein</keyword>
<dbReference type="SUPFAM" id="SSF56176">
    <property type="entry name" value="FAD-binding/transporter-associated domain-like"/>
    <property type="match status" value="1"/>
</dbReference>
<gene>
    <name evidence="6" type="ORF">SLS53_008648</name>
</gene>
<evidence type="ECO:0000256" key="2">
    <source>
        <dbReference type="ARBA" id="ARBA00005466"/>
    </source>
</evidence>
<dbReference type="InterPro" id="IPR050416">
    <property type="entry name" value="FAD-linked_Oxidoreductase"/>
</dbReference>
<keyword evidence="5" id="KW-0560">Oxidoreductase</keyword>
<protein>
    <submittedName>
        <fullName evidence="6">Uncharacterized protein</fullName>
    </submittedName>
</protein>
<name>A0AAN9TXU5_9PEZI</name>
<evidence type="ECO:0000256" key="5">
    <source>
        <dbReference type="ARBA" id="ARBA00023002"/>
    </source>
</evidence>
<reference evidence="6 7" key="1">
    <citation type="journal article" date="2023" name="PLoS ONE">
        <title>Cytospora paraplurivora sp. nov. isolated from orchards with fruit tree decline syndrome in Ontario, Canada.</title>
        <authorList>
            <person name="Ilyukhin E."/>
            <person name="Nguyen H.D.T."/>
            <person name="Castle A.J."/>
            <person name="Ellouze W."/>
        </authorList>
    </citation>
    <scope>NUCLEOTIDE SEQUENCE [LARGE SCALE GENOMIC DNA]</scope>
    <source>
        <strain evidence="6 7">FDS-564</strain>
    </source>
</reference>
<dbReference type="Gene3D" id="3.40.462.20">
    <property type="match status" value="1"/>
</dbReference>
<keyword evidence="4" id="KW-0274">FAD</keyword>
<comment type="similarity">
    <text evidence="2">Belongs to the oxygen-dependent FAD-linked oxidoreductase family.</text>
</comment>
<evidence type="ECO:0000256" key="4">
    <source>
        <dbReference type="ARBA" id="ARBA00022827"/>
    </source>
</evidence>
<keyword evidence="7" id="KW-1185">Reference proteome</keyword>
<dbReference type="PANTHER" id="PTHR42973:SF9">
    <property type="entry name" value="FAD-BINDING PCMH-TYPE DOMAIN-CONTAINING PROTEIN-RELATED"/>
    <property type="match status" value="1"/>
</dbReference>
<dbReference type="Proteomes" id="UP001320245">
    <property type="component" value="Unassembled WGS sequence"/>
</dbReference>
<dbReference type="AlphaFoldDB" id="A0AAN9TXU5"/>
<evidence type="ECO:0000313" key="6">
    <source>
        <dbReference type="EMBL" id="KAK7731827.1"/>
    </source>
</evidence>
<evidence type="ECO:0000256" key="3">
    <source>
        <dbReference type="ARBA" id="ARBA00022630"/>
    </source>
</evidence>
<dbReference type="Gene3D" id="3.30.465.10">
    <property type="match status" value="1"/>
</dbReference>
<organism evidence="6 7">
    <name type="scientific">Cytospora paraplurivora</name>
    <dbReference type="NCBI Taxonomy" id="2898453"/>
    <lineage>
        <taxon>Eukaryota</taxon>
        <taxon>Fungi</taxon>
        <taxon>Dikarya</taxon>
        <taxon>Ascomycota</taxon>
        <taxon>Pezizomycotina</taxon>
        <taxon>Sordariomycetes</taxon>
        <taxon>Sordariomycetidae</taxon>
        <taxon>Diaporthales</taxon>
        <taxon>Cytosporaceae</taxon>
        <taxon>Cytospora</taxon>
    </lineage>
</organism>